<evidence type="ECO:0000259" key="10">
    <source>
        <dbReference type="SMART" id="SM01038"/>
    </source>
</evidence>
<evidence type="ECO:0000256" key="2">
    <source>
        <dbReference type="ARBA" id="ARBA00007401"/>
    </source>
</evidence>
<dbReference type="InterPro" id="IPR050347">
    <property type="entry name" value="Bact_Beta-galactosidase"/>
</dbReference>
<dbReference type="PANTHER" id="PTHR46323">
    <property type="entry name" value="BETA-GALACTOSIDASE"/>
    <property type="match status" value="1"/>
</dbReference>
<evidence type="ECO:0000313" key="11">
    <source>
        <dbReference type="EMBL" id="TWT98147.1"/>
    </source>
</evidence>
<dbReference type="GO" id="GO:0009341">
    <property type="term" value="C:beta-galactosidase complex"/>
    <property type="evidence" value="ECO:0007669"/>
    <property type="project" value="InterPro"/>
</dbReference>
<dbReference type="SUPFAM" id="SSF49303">
    <property type="entry name" value="beta-Galactosidase/glucuronidase domain"/>
    <property type="match status" value="2"/>
</dbReference>
<dbReference type="FunFam" id="2.60.40.10:FF:000680">
    <property type="entry name" value="Beta-galactosidase"/>
    <property type="match status" value="1"/>
</dbReference>
<dbReference type="InterPro" id="IPR011013">
    <property type="entry name" value="Gal_mutarotase_sf_dom"/>
</dbReference>
<dbReference type="InterPro" id="IPR032312">
    <property type="entry name" value="LacZ_4"/>
</dbReference>
<feature type="domain" description="Beta galactosidase small chain/" evidence="10">
    <location>
        <begin position="776"/>
        <end position="1044"/>
    </location>
</feature>
<dbReference type="OrthoDB" id="9762066at2"/>
<keyword evidence="4 7" id="KW-0378">Hydrolase</keyword>
<keyword evidence="9" id="KW-0732">Signal</keyword>
<gene>
    <name evidence="11" type="primary">lacZ_4</name>
    <name evidence="11" type="ORF">Pla108_23040</name>
</gene>
<sequence precursor="true">MHRPQLFLALIVTALAAPVLAANDWENPAVFRVNKLPPRATFYRFDTAEAARDATRVNGGRADSPYVQSLNGDWKFNYVGTPEERPMDFYQTDFDDSGWDTIPVPSNWELQGHGQPIYTNMVYPFDKNPPMIAGRNGNPVGSYRTTFTVPEKWAGRSVEVCFDAVESAFYLWCNGQKVGYSQDSRTPARFDLTPYLNKEGGENVLAVQVFRWSDGSYLEDQDFWRLSGIFRDVYLEGVPETHLADFEVKTDLDDAYTDATLSVDVTAPGAAGVRFELFDAAGASVATAKSAREAAAMDARQGLIFKKKDEPASATTKLSAKVKAPKLWSAETPNLYRLVIAIDDADGKTVEATALNVGFREVEIKDGVLLVNGKYIYLCGANRHEHHPTTGHSISRESMIEDILLMKRNNLNAVRTCHYPDCPEWYDLCDEYGLFLVDETNIESHGIGYGPESLAKQKEWGPAHLDRAINMVERDKNHPSIIIWSLGNEAGNGVNFMANYDWIKGRDASRPVQYEQAYYRDRNTDIRCPMYDGIDRMVEYATGKMEGVKADRPLIQCEYAHAMGNSVGNLKEYWDAIRSHRLLQGGFIWDWVDQGLIKQADDPATGETVEFFAYGGDFGDKPNDRNFCCNGLIQPDRQPNPHLFEVKKVYQRIETTRQDGVVTVKNGYDHQSLDAIEAAWSIEVDGEVVKRGVTDLPELAAGESGELRLPVVAPPALPGQEGMLTVRYRLKEDAPWAEAGHVVAWEQFPLETKAAEVADSEATDEATREESDESFTLSAGDTRVRVNRETGLVEHVEFDGDALIASPISPCYWRAPIDNDNGNQMPKRLGFWRSFGDSRQLLDCEATDDDGVAVVTSTFQGQDDAVQETLTYRLSPSGELAITHQLKAADRLPDLPRVGLAVDVPMSLSTATWYGRGPHENYWDRKTGAAVGRYSAPSDELTFDYVKPQENGQRCDVRWLALTSDTDRGFIVTGDPVFEFAVRPYADAELENSPHPYQIERGENLTLHLDHHQMGVGGDNSWGAWTHREYRLPAGEYEYTLTLRPYRSGDGPIGVVARR</sequence>
<dbReference type="GO" id="GO:0004565">
    <property type="term" value="F:beta-galactosidase activity"/>
    <property type="evidence" value="ECO:0007669"/>
    <property type="project" value="UniProtKB-EC"/>
</dbReference>
<dbReference type="SUPFAM" id="SSF49785">
    <property type="entry name" value="Galactose-binding domain-like"/>
    <property type="match status" value="1"/>
</dbReference>
<dbReference type="InterPro" id="IPR006104">
    <property type="entry name" value="Glyco_hydro_2_N"/>
</dbReference>
<dbReference type="InterPro" id="IPR008979">
    <property type="entry name" value="Galactose-bd-like_sf"/>
</dbReference>
<evidence type="ECO:0000256" key="3">
    <source>
        <dbReference type="ARBA" id="ARBA00012756"/>
    </source>
</evidence>
<dbReference type="Gene3D" id="2.60.120.260">
    <property type="entry name" value="Galactose-binding domain-like"/>
    <property type="match status" value="1"/>
</dbReference>
<dbReference type="InterPro" id="IPR006101">
    <property type="entry name" value="Glyco_hydro_2"/>
</dbReference>
<dbReference type="SUPFAM" id="SSF51445">
    <property type="entry name" value="(Trans)glycosidases"/>
    <property type="match status" value="1"/>
</dbReference>
<dbReference type="AlphaFoldDB" id="A0A5C6AFF5"/>
<dbReference type="InterPro" id="IPR017853">
    <property type="entry name" value="GH"/>
</dbReference>
<dbReference type="PANTHER" id="PTHR46323:SF2">
    <property type="entry name" value="BETA-GALACTOSIDASE"/>
    <property type="match status" value="1"/>
</dbReference>
<dbReference type="FunFam" id="3.20.20.80:FF:000121">
    <property type="entry name" value="Beta-galactosidase"/>
    <property type="match status" value="1"/>
</dbReference>
<accession>A0A5C6AFF5</accession>
<protein>
    <recommendedName>
        <fullName evidence="3 7">Beta-galactosidase</fullName>
        <ecNumber evidence="3 7">3.2.1.23</ecNumber>
    </recommendedName>
    <alternativeName>
        <fullName evidence="6 7">Lactase</fullName>
    </alternativeName>
</protein>
<dbReference type="InterPro" id="IPR006102">
    <property type="entry name" value="Ig-like_GH2"/>
</dbReference>
<comment type="similarity">
    <text evidence="2 7">Belongs to the glycosyl hydrolase 2 family.</text>
</comment>
<evidence type="ECO:0000256" key="4">
    <source>
        <dbReference type="ARBA" id="ARBA00022801"/>
    </source>
</evidence>
<dbReference type="Pfam" id="PF02837">
    <property type="entry name" value="Glyco_hydro_2_N"/>
    <property type="match status" value="1"/>
</dbReference>
<comment type="caution">
    <text evidence="11">The sequence shown here is derived from an EMBL/GenBank/DDBJ whole genome shotgun (WGS) entry which is preliminary data.</text>
</comment>
<dbReference type="Pfam" id="PF02836">
    <property type="entry name" value="Glyco_hydro_2_C"/>
    <property type="match status" value="1"/>
</dbReference>
<keyword evidence="5 7" id="KW-0326">Glycosidase</keyword>
<keyword evidence="12" id="KW-1185">Reference proteome</keyword>
<dbReference type="SUPFAM" id="SSF74650">
    <property type="entry name" value="Galactose mutarotase-like"/>
    <property type="match status" value="1"/>
</dbReference>
<evidence type="ECO:0000256" key="1">
    <source>
        <dbReference type="ARBA" id="ARBA00001412"/>
    </source>
</evidence>
<dbReference type="InterPro" id="IPR023232">
    <property type="entry name" value="Glyco_hydro_2_AS"/>
</dbReference>
<dbReference type="EMBL" id="SJPR01000002">
    <property type="protein sequence ID" value="TWT98147.1"/>
    <property type="molecule type" value="Genomic_DNA"/>
</dbReference>
<evidence type="ECO:0000256" key="7">
    <source>
        <dbReference type="RuleBase" id="RU361154"/>
    </source>
</evidence>
<feature type="chain" id="PRO_5022839775" description="Beta-galactosidase" evidence="9">
    <location>
        <begin position="22"/>
        <end position="1059"/>
    </location>
</feature>
<reference evidence="11 12" key="1">
    <citation type="submission" date="2019-02" db="EMBL/GenBank/DDBJ databases">
        <title>Deep-cultivation of Planctomycetes and their phenomic and genomic characterization uncovers novel biology.</title>
        <authorList>
            <person name="Wiegand S."/>
            <person name="Jogler M."/>
            <person name="Boedeker C."/>
            <person name="Pinto D."/>
            <person name="Vollmers J."/>
            <person name="Rivas-Marin E."/>
            <person name="Kohn T."/>
            <person name="Peeters S.H."/>
            <person name="Heuer A."/>
            <person name="Rast P."/>
            <person name="Oberbeckmann S."/>
            <person name="Bunk B."/>
            <person name="Jeske O."/>
            <person name="Meyerdierks A."/>
            <person name="Storesund J.E."/>
            <person name="Kallscheuer N."/>
            <person name="Luecker S."/>
            <person name="Lage O.M."/>
            <person name="Pohl T."/>
            <person name="Merkel B.J."/>
            <person name="Hornburger P."/>
            <person name="Mueller R.-W."/>
            <person name="Bruemmer F."/>
            <person name="Labrenz M."/>
            <person name="Spormann A.M."/>
            <person name="Op Den Camp H."/>
            <person name="Overmann J."/>
            <person name="Amann R."/>
            <person name="Jetten M.S.M."/>
            <person name="Mascher T."/>
            <person name="Medema M.H."/>
            <person name="Devos D.P."/>
            <person name="Kaster A.-K."/>
            <person name="Ovreas L."/>
            <person name="Rohde M."/>
            <person name="Galperin M.Y."/>
            <person name="Jogler C."/>
        </authorList>
    </citation>
    <scope>NUCLEOTIDE SEQUENCE [LARGE SCALE GENOMIC DNA]</scope>
    <source>
        <strain evidence="11 12">Pla108</strain>
    </source>
</reference>
<dbReference type="InterPro" id="IPR014718">
    <property type="entry name" value="GH-type_carb-bd"/>
</dbReference>
<dbReference type="Pfam" id="PF02929">
    <property type="entry name" value="Bgal_small_N"/>
    <property type="match status" value="1"/>
</dbReference>
<evidence type="ECO:0000256" key="8">
    <source>
        <dbReference type="SAM" id="MobiDB-lite"/>
    </source>
</evidence>
<dbReference type="InterPro" id="IPR036156">
    <property type="entry name" value="Beta-gal/glucu_dom_sf"/>
</dbReference>
<feature type="signal peptide" evidence="9">
    <location>
        <begin position="1"/>
        <end position="21"/>
    </location>
</feature>
<dbReference type="Gene3D" id="2.70.98.10">
    <property type="match status" value="1"/>
</dbReference>
<dbReference type="Gene3D" id="2.60.40.10">
    <property type="entry name" value="Immunoglobulins"/>
    <property type="match status" value="2"/>
</dbReference>
<dbReference type="InterPro" id="IPR006103">
    <property type="entry name" value="Glyco_hydro_2_cat"/>
</dbReference>
<dbReference type="Pfam" id="PF16353">
    <property type="entry name" value="LacZ_4"/>
    <property type="match status" value="1"/>
</dbReference>
<dbReference type="EC" id="3.2.1.23" evidence="3 7"/>
<dbReference type="Pfam" id="PF00703">
    <property type="entry name" value="Glyco_hydro_2"/>
    <property type="match status" value="1"/>
</dbReference>
<organism evidence="11 12">
    <name type="scientific">Botrimarina colliarenosi</name>
    <dbReference type="NCBI Taxonomy" id="2528001"/>
    <lineage>
        <taxon>Bacteria</taxon>
        <taxon>Pseudomonadati</taxon>
        <taxon>Planctomycetota</taxon>
        <taxon>Planctomycetia</taxon>
        <taxon>Pirellulales</taxon>
        <taxon>Lacipirellulaceae</taxon>
        <taxon>Botrimarina</taxon>
    </lineage>
</organism>
<evidence type="ECO:0000256" key="9">
    <source>
        <dbReference type="SAM" id="SignalP"/>
    </source>
</evidence>
<comment type="catalytic activity">
    <reaction evidence="1 7">
        <text>Hydrolysis of terminal non-reducing beta-D-galactose residues in beta-D-galactosides.</text>
        <dbReference type="EC" id="3.2.1.23"/>
    </reaction>
</comment>
<dbReference type="GO" id="GO:0030246">
    <property type="term" value="F:carbohydrate binding"/>
    <property type="evidence" value="ECO:0007669"/>
    <property type="project" value="InterPro"/>
</dbReference>
<dbReference type="PROSITE" id="PS00719">
    <property type="entry name" value="GLYCOSYL_HYDROL_F2_1"/>
    <property type="match status" value="1"/>
</dbReference>
<dbReference type="InterPro" id="IPR004199">
    <property type="entry name" value="B-gal_small/dom_5"/>
</dbReference>
<dbReference type="PRINTS" id="PR00132">
    <property type="entry name" value="GLHYDRLASE2"/>
</dbReference>
<dbReference type="PROSITE" id="PS00608">
    <property type="entry name" value="GLYCOSYL_HYDROL_F2_2"/>
    <property type="match status" value="1"/>
</dbReference>
<dbReference type="Proteomes" id="UP000317421">
    <property type="component" value="Unassembled WGS sequence"/>
</dbReference>
<evidence type="ECO:0000256" key="5">
    <source>
        <dbReference type="ARBA" id="ARBA00023295"/>
    </source>
</evidence>
<evidence type="ECO:0000256" key="6">
    <source>
        <dbReference type="ARBA" id="ARBA00032230"/>
    </source>
</evidence>
<dbReference type="RefSeq" id="WP_146445023.1">
    <property type="nucleotide sequence ID" value="NZ_SJPR01000002.1"/>
</dbReference>
<feature type="region of interest" description="Disordered" evidence="8">
    <location>
        <begin position="757"/>
        <end position="777"/>
    </location>
</feature>
<dbReference type="Gene3D" id="3.20.20.80">
    <property type="entry name" value="Glycosidases"/>
    <property type="match status" value="1"/>
</dbReference>
<dbReference type="InterPro" id="IPR023230">
    <property type="entry name" value="Glyco_hydro_2_CS"/>
</dbReference>
<evidence type="ECO:0000313" key="12">
    <source>
        <dbReference type="Proteomes" id="UP000317421"/>
    </source>
</evidence>
<dbReference type="GO" id="GO:0005990">
    <property type="term" value="P:lactose catabolic process"/>
    <property type="evidence" value="ECO:0007669"/>
    <property type="project" value="TreeGrafter"/>
</dbReference>
<name>A0A5C6AFF5_9BACT</name>
<dbReference type="InterPro" id="IPR013783">
    <property type="entry name" value="Ig-like_fold"/>
</dbReference>
<dbReference type="SMART" id="SM01038">
    <property type="entry name" value="Bgal_small_N"/>
    <property type="match status" value="1"/>
</dbReference>
<proteinExistence type="inferred from homology"/>